<sequence>MSLVKQQGILSPGTQYAKDADVIMTAAVLGWAWSRLTNADVNKRHARVDFEVKDSHKMTQQQLEEQPLDATHTSAIQKLNQLLRAAGLQADQKVELGKTPIWTTGGRITGGSGDKSATDPNRYNPPLPDGYAAKLFLMATNAATADRLGYQGRGAYTGFIDGRTDGQTGLMSTFRHNVPFDITYGRRWHPPEPPADRVWGMIGSEAMQDHEDRDPEKQGIKQQGMHFEGPAPQRGHDICAYTHGMIQAIYDVHFQKLANDLSPTKKTPYNPGTPYEIAVGKDTTKLASCFPCSIFMEATGHPASSTHLGRGESWSPLYPPPNPTTTQHKAWQACNTQWQAYCKTILDAGLQCLKKGAAQVNADWSASVTALESFLNGPNGVNKTPATAAQAYANLILDAVTVHDHEVNRINRTLK</sequence>
<evidence type="ECO:0000313" key="2">
    <source>
        <dbReference type="EMBL" id="GMU06388.1"/>
    </source>
</evidence>
<dbReference type="RefSeq" id="WP_338267505.1">
    <property type="nucleotide sequence ID" value="NZ_BTTW01000007.1"/>
</dbReference>
<keyword evidence="3" id="KW-1185">Reference proteome</keyword>
<dbReference type="EMBL" id="BTTX01000002">
    <property type="protein sequence ID" value="GMU06388.1"/>
    <property type="molecule type" value="Genomic_DNA"/>
</dbReference>
<evidence type="ECO:0000313" key="3">
    <source>
        <dbReference type="Proteomes" id="UP001342631"/>
    </source>
</evidence>
<comment type="caution">
    <text evidence="2">The sequence shown here is derived from an EMBL/GenBank/DDBJ whole genome shotgun (WGS) entry which is preliminary data.</text>
</comment>
<protein>
    <submittedName>
        <fullName evidence="2">Uncharacterized protein</fullName>
    </submittedName>
</protein>
<proteinExistence type="predicted"/>
<organism evidence="2 3">
    <name type="scientific">Corallococcus caeni</name>
    <dbReference type="NCBI Taxonomy" id="3082388"/>
    <lineage>
        <taxon>Bacteria</taxon>
        <taxon>Pseudomonadati</taxon>
        <taxon>Myxococcota</taxon>
        <taxon>Myxococcia</taxon>
        <taxon>Myxococcales</taxon>
        <taxon>Cystobacterineae</taxon>
        <taxon>Myxococcaceae</taxon>
        <taxon>Corallococcus</taxon>
    </lineage>
</organism>
<gene>
    <name evidence="2" type="ORF">ASNO1_26410</name>
</gene>
<reference evidence="2 3" key="1">
    <citation type="journal article" date="2024" name="Arch. Microbiol.">
        <title>Corallococcus caeni sp. nov., a novel myxobacterium isolated from activated sludge.</title>
        <authorList>
            <person name="Tomita S."/>
            <person name="Nakai R."/>
            <person name="Kuroda K."/>
            <person name="Kurashita H."/>
            <person name="Hatamoto M."/>
            <person name="Yamaguchi T."/>
            <person name="Narihiro T."/>
        </authorList>
    </citation>
    <scope>NUCLEOTIDE SEQUENCE [LARGE SCALE GENOMIC DNA]</scope>
    <source>
        <strain evidence="2 3">NO1</strain>
    </source>
</reference>
<feature type="region of interest" description="Disordered" evidence="1">
    <location>
        <begin position="102"/>
        <end position="121"/>
    </location>
</feature>
<evidence type="ECO:0000256" key="1">
    <source>
        <dbReference type="SAM" id="MobiDB-lite"/>
    </source>
</evidence>
<dbReference type="Proteomes" id="UP001342631">
    <property type="component" value="Unassembled WGS sequence"/>
</dbReference>
<accession>A0ABQ6QSX4</accession>
<name>A0ABQ6QSX4_9BACT</name>